<feature type="domain" description="TonB-dependent receptor plug" evidence="8">
    <location>
        <begin position="84"/>
        <end position="208"/>
    </location>
</feature>
<comment type="subcellular location">
    <subcellularLocation>
        <location evidence="1 4">Cell outer membrane</location>
    </subcellularLocation>
</comment>
<dbReference type="Pfam" id="PF07715">
    <property type="entry name" value="Plug"/>
    <property type="match status" value="1"/>
</dbReference>
<dbReference type="EMBL" id="NCEQ01000025">
    <property type="protein sequence ID" value="OYX54603.1"/>
    <property type="molecule type" value="Genomic_DNA"/>
</dbReference>
<organism evidence="9 10">
    <name type="scientific">Brevundimonas subvibrioides</name>
    <dbReference type="NCBI Taxonomy" id="74313"/>
    <lineage>
        <taxon>Bacteria</taxon>
        <taxon>Pseudomonadati</taxon>
        <taxon>Pseudomonadota</taxon>
        <taxon>Alphaproteobacteria</taxon>
        <taxon>Caulobacterales</taxon>
        <taxon>Caulobacteraceae</taxon>
        <taxon>Brevundimonas</taxon>
    </lineage>
</organism>
<keyword evidence="6" id="KW-0732">Signal</keyword>
<evidence type="ECO:0000256" key="2">
    <source>
        <dbReference type="ARBA" id="ARBA00023136"/>
    </source>
</evidence>
<dbReference type="Pfam" id="PF00593">
    <property type="entry name" value="TonB_dep_Rec_b-barrel"/>
    <property type="match status" value="1"/>
</dbReference>
<comment type="similarity">
    <text evidence="4">Belongs to the TonB-dependent receptor family.</text>
</comment>
<dbReference type="GO" id="GO:0009279">
    <property type="term" value="C:cell outer membrane"/>
    <property type="evidence" value="ECO:0007669"/>
    <property type="project" value="UniProtKB-SubCell"/>
</dbReference>
<feature type="region of interest" description="Disordered" evidence="5">
    <location>
        <begin position="28"/>
        <end position="64"/>
    </location>
</feature>
<feature type="compositionally biased region" description="Low complexity" evidence="5">
    <location>
        <begin position="28"/>
        <end position="44"/>
    </location>
</feature>
<evidence type="ECO:0000259" key="7">
    <source>
        <dbReference type="Pfam" id="PF00593"/>
    </source>
</evidence>
<feature type="signal peptide" evidence="6">
    <location>
        <begin position="1"/>
        <end position="26"/>
    </location>
</feature>
<feature type="compositionally biased region" description="Polar residues" evidence="5">
    <location>
        <begin position="45"/>
        <end position="58"/>
    </location>
</feature>
<protein>
    <submittedName>
        <fullName evidence="9">TonB-dependent receptor</fullName>
    </submittedName>
</protein>
<evidence type="ECO:0000256" key="4">
    <source>
        <dbReference type="RuleBase" id="RU003357"/>
    </source>
</evidence>
<reference evidence="9 10" key="1">
    <citation type="submission" date="2017-03" db="EMBL/GenBank/DDBJ databases">
        <title>Lifting the veil on microbial sulfur biogeochemistry in mining wastewaters.</title>
        <authorList>
            <person name="Kantor R.S."/>
            <person name="Colenbrander Nelson T."/>
            <person name="Marshall S."/>
            <person name="Bennett D."/>
            <person name="Apte S."/>
            <person name="Camacho D."/>
            <person name="Thomas B.C."/>
            <person name="Warren L.A."/>
            <person name="Banfield J.F."/>
        </authorList>
    </citation>
    <scope>NUCLEOTIDE SEQUENCE [LARGE SCALE GENOMIC DNA]</scope>
    <source>
        <strain evidence="9">32-68-21</strain>
    </source>
</reference>
<dbReference type="InterPro" id="IPR036942">
    <property type="entry name" value="Beta-barrel_TonB_sf"/>
</dbReference>
<dbReference type="InterPro" id="IPR012910">
    <property type="entry name" value="Plug_dom"/>
</dbReference>
<evidence type="ECO:0000256" key="3">
    <source>
        <dbReference type="ARBA" id="ARBA00023237"/>
    </source>
</evidence>
<keyword evidence="2 4" id="KW-0472">Membrane</keyword>
<evidence type="ECO:0000259" key="8">
    <source>
        <dbReference type="Pfam" id="PF07715"/>
    </source>
</evidence>
<dbReference type="InterPro" id="IPR006311">
    <property type="entry name" value="TAT_signal"/>
</dbReference>
<evidence type="ECO:0000313" key="10">
    <source>
        <dbReference type="Proteomes" id="UP000216147"/>
    </source>
</evidence>
<dbReference type="PANTHER" id="PTHR47234:SF2">
    <property type="entry name" value="TONB-DEPENDENT RECEPTOR"/>
    <property type="match status" value="1"/>
</dbReference>
<keyword evidence="4" id="KW-0798">TonB box</keyword>
<proteinExistence type="inferred from homology"/>
<evidence type="ECO:0000256" key="6">
    <source>
        <dbReference type="SAM" id="SignalP"/>
    </source>
</evidence>
<dbReference type="InterPro" id="IPR037066">
    <property type="entry name" value="Plug_dom_sf"/>
</dbReference>
<dbReference type="Gene3D" id="2.170.130.10">
    <property type="entry name" value="TonB-dependent receptor, plug domain"/>
    <property type="match status" value="1"/>
</dbReference>
<feature type="chain" id="PRO_5013169621" evidence="6">
    <location>
        <begin position="27"/>
        <end position="1050"/>
    </location>
</feature>
<comment type="caution">
    <text evidence="9">The sequence shown here is derived from an EMBL/GenBank/DDBJ whole genome shotgun (WGS) entry which is preliminary data.</text>
</comment>
<evidence type="ECO:0000256" key="5">
    <source>
        <dbReference type="SAM" id="MobiDB-lite"/>
    </source>
</evidence>
<dbReference type="InterPro" id="IPR000531">
    <property type="entry name" value="Beta-barrel_TonB"/>
</dbReference>
<dbReference type="Gene3D" id="2.40.170.20">
    <property type="entry name" value="TonB-dependent receptor, beta-barrel domain"/>
    <property type="match status" value="1"/>
</dbReference>
<evidence type="ECO:0000313" key="9">
    <source>
        <dbReference type="EMBL" id="OYX54603.1"/>
    </source>
</evidence>
<keyword evidence="3" id="KW-0998">Cell outer membrane</keyword>
<evidence type="ECO:0000256" key="1">
    <source>
        <dbReference type="ARBA" id="ARBA00004442"/>
    </source>
</evidence>
<keyword evidence="9" id="KW-0675">Receptor</keyword>
<sequence>MNTNRTAMLATTAAAALLSLAPAAWAQTQTQTPQTPAPVPSSTQLSQAAQSIADQAEQNGDDASSVDDIVVVGSQIRGADVTAALPVTVLSEEQILATGAVNGDDLLRSIPQMGDVLFSAANNPQTSNAARGDVNSVNLRSLGVGNTLVLLNGRRIVQHPTSQGTSDTGTVPVLSYNSNAIPVTGLERLEVLLDGAAAIYGADAVAGVVNTVLQDDFDGLKMSAQYGGAESTHLKEFNLGVFAGKDFDRGNISVYIDYTDRAALRAEDQEFTATDNLRFLFAGDEAFASSLTPDFRNTRGAWGNFAVVGATTAIRRGTTSLTTAAGAFHIQPTTLTGCLVPNANDANVCLGSGALNFNGVQRDLRFDTAPGTTILPDTQRLNVFLQGHYDINDSVTAFGELGYYTADTQRIQPPVINLNTLTIPTTNYWNPFGPVTFANGQVNPNRISGLTNVPVTGLAITLNQYRFVDAGYQKVNVTNYQARALGGLRGEWRGWDWETALVYSEAQATDESLAVNTQALQASLALSTPDAYNPFSGGCIAQTSYGDCSPSSQAAIDAISFTLKRESRTTLTMYDFKVSRSDLFSLPAGDVGVAFGFEARKETQNDDRDSNLDGSNPFRDTVTGAVTLSNVIAVSQNPDTHGERSVTSAYVELAIPVVSPEMNIPLVHNLEFQVAGRAEHYSDFGDVAKPKVAAAWDIVDGLRIRGSYSEGFRAPNLEQVNTATYGRLSTNPDYIRCEADLRARRIATFGACSRSIGASLLVSGNPDLEPEESQNQSYGVVFQPQFIPAEWGDFTFTVDRWRIQQEKIVGLFGGANAVVLDYAERVQGRSNPLVTRAPVNADDIALFAGTGLTPAGVITSISDRFVNLLPQDVEGMDIGFNWRLRNTPLGSFRVNIDAAKLIKFGREAGPAVDALYAARAAGTINAATPLPDSSNLLAQNGRPEWKLSGSVTWSQGPWQVGAFTQYISAVDDTNLLDASGNAWEVASQVTGNLYGQYEWEENNGFISNSRIRFGARNITNERPPLSSSGYLGSLYRPYGRYWYVSMAKEF</sequence>
<name>A0A258HE24_9CAUL</name>
<accession>A0A258HE24</accession>
<gene>
    <name evidence="9" type="ORF">B7Y86_15960</name>
</gene>
<dbReference type="PROSITE" id="PS51318">
    <property type="entry name" value="TAT"/>
    <property type="match status" value="1"/>
</dbReference>
<dbReference type="SUPFAM" id="SSF56935">
    <property type="entry name" value="Porins"/>
    <property type="match status" value="1"/>
</dbReference>
<dbReference type="AlphaFoldDB" id="A0A258HE24"/>
<dbReference type="Proteomes" id="UP000216147">
    <property type="component" value="Unassembled WGS sequence"/>
</dbReference>
<dbReference type="PANTHER" id="PTHR47234">
    <property type="match status" value="1"/>
</dbReference>
<feature type="domain" description="TonB-dependent receptor-like beta-barrel" evidence="7">
    <location>
        <begin position="467"/>
        <end position="1018"/>
    </location>
</feature>